<dbReference type="Proteomes" id="UP000317909">
    <property type="component" value="Chromosome"/>
</dbReference>
<accession>A0A517U256</accession>
<gene>
    <name evidence="2" type="ORF">I41_39010</name>
</gene>
<protein>
    <submittedName>
        <fullName evidence="2">Uncharacterized protein</fullName>
    </submittedName>
</protein>
<keyword evidence="1" id="KW-1133">Transmembrane helix</keyword>
<dbReference type="RefSeq" id="WP_145434440.1">
    <property type="nucleotide sequence ID" value="NZ_CP036339.1"/>
</dbReference>
<dbReference type="KEGG" id="llh:I41_39010"/>
<organism evidence="2 3">
    <name type="scientific">Lacipirellula limnantheis</name>
    <dbReference type="NCBI Taxonomy" id="2528024"/>
    <lineage>
        <taxon>Bacteria</taxon>
        <taxon>Pseudomonadati</taxon>
        <taxon>Planctomycetota</taxon>
        <taxon>Planctomycetia</taxon>
        <taxon>Pirellulales</taxon>
        <taxon>Lacipirellulaceae</taxon>
        <taxon>Lacipirellula</taxon>
    </lineage>
</organism>
<evidence type="ECO:0000313" key="3">
    <source>
        <dbReference type="Proteomes" id="UP000317909"/>
    </source>
</evidence>
<evidence type="ECO:0000313" key="2">
    <source>
        <dbReference type="EMBL" id="QDT74702.1"/>
    </source>
</evidence>
<reference evidence="2 3" key="1">
    <citation type="submission" date="2019-02" db="EMBL/GenBank/DDBJ databases">
        <title>Deep-cultivation of Planctomycetes and their phenomic and genomic characterization uncovers novel biology.</title>
        <authorList>
            <person name="Wiegand S."/>
            <person name="Jogler M."/>
            <person name="Boedeker C."/>
            <person name="Pinto D."/>
            <person name="Vollmers J."/>
            <person name="Rivas-Marin E."/>
            <person name="Kohn T."/>
            <person name="Peeters S.H."/>
            <person name="Heuer A."/>
            <person name="Rast P."/>
            <person name="Oberbeckmann S."/>
            <person name="Bunk B."/>
            <person name="Jeske O."/>
            <person name="Meyerdierks A."/>
            <person name="Storesund J.E."/>
            <person name="Kallscheuer N."/>
            <person name="Luecker S."/>
            <person name="Lage O.M."/>
            <person name="Pohl T."/>
            <person name="Merkel B.J."/>
            <person name="Hornburger P."/>
            <person name="Mueller R.-W."/>
            <person name="Bruemmer F."/>
            <person name="Labrenz M."/>
            <person name="Spormann A.M."/>
            <person name="Op den Camp H."/>
            <person name="Overmann J."/>
            <person name="Amann R."/>
            <person name="Jetten M.S.M."/>
            <person name="Mascher T."/>
            <person name="Medema M.H."/>
            <person name="Devos D.P."/>
            <person name="Kaster A.-K."/>
            <person name="Ovreas L."/>
            <person name="Rohde M."/>
            <person name="Galperin M.Y."/>
            <person name="Jogler C."/>
        </authorList>
    </citation>
    <scope>NUCLEOTIDE SEQUENCE [LARGE SCALE GENOMIC DNA]</scope>
    <source>
        <strain evidence="2 3">I41</strain>
    </source>
</reference>
<proteinExistence type="predicted"/>
<sequence length="112" mass="11535">MNALTLGGLLAVAFMFPLAGLTALLYQFPVPIAGMVTGWQGVLPAMLGLPIYAALGWVLIPIALGVLSGAAARRLAGADGRRARRITIALAAMSAFACTTTLATIDKLIGPW</sequence>
<keyword evidence="1" id="KW-0812">Transmembrane</keyword>
<keyword evidence="1" id="KW-0472">Membrane</keyword>
<evidence type="ECO:0000256" key="1">
    <source>
        <dbReference type="SAM" id="Phobius"/>
    </source>
</evidence>
<feature type="transmembrane region" description="Helical" evidence="1">
    <location>
        <begin position="47"/>
        <end position="67"/>
    </location>
</feature>
<keyword evidence="3" id="KW-1185">Reference proteome</keyword>
<feature type="transmembrane region" description="Helical" evidence="1">
    <location>
        <begin position="88"/>
        <end position="105"/>
    </location>
</feature>
<dbReference type="AlphaFoldDB" id="A0A517U256"/>
<name>A0A517U256_9BACT</name>
<dbReference type="EMBL" id="CP036339">
    <property type="protein sequence ID" value="QDT74702.1"/>
    <property type="molecule type" value="Genomic_DNA"/>
</dbReference>